<organism evidence="1 2">
    <name type="scientific">Kickxella alabastrina</name>
    <dbReference type="NCBI Taxonomy" id="61397"/>
    <lineage>
        <taxon>Eukaryota</taxon>
        <taxon>Fungi</taxon>
        <taxon>Fungi incertae sedis</taxon>
        <taxon>Zoopagomycota</taxon>
        <taxon>Kickxellomycotina</taxon>
        <taxon>Kickxellomycetes</taxon>
        <taxon>Kickxellales</taxon>
        <taxon>Kickxellaceae</taxon>
        <taxon>Kickxella</taxon>
    </lineage>
</organism>
<sequence length="132" mass="13628">MPQTIFALLALAIITAPVALVSAQLTITTTLPSALVPIITPIKFSPVIATPTPTTQTTTETLENIVMKTTTSHNTLTSLPNTSSSTKTKSDDHNTLTSLTSTSSSATGPAIELQYVAILVALVSCASAVAIF</sequence>
<protein>
    <submittedName>
        <fullName evidence="1">Uncharacterized protein</fullName>
    </submittedName>
</protein>
<name>A0ACC1ID53_9FUNG</name>
<accession>A0ACC1ID53</accession>
<gene>
    <name evidence="1" type="ORF">LPJ66_006146</name>
</gene>
<keyword evidence="2" id="KW-1185">Reference proteome</keyword>
<comment type="caution">
    <text evidence="1">The sequence shown here is derived from an EMBL/GenBank/DDBJ whole genome shotgun (WGS) entry which is preliminary data.</text>
</comment>
<dbReference type="Proteomes" id="UP001150581">
    <property type="component" value="Unassembled WGS sequence"/>
</dbReference>
<proteinExistence type="predicted"/>
<dbReference type="EMBL" id="JANBPG010000937">
    <property type="protein sequence ID" value="KAJ1892774.1"/>
    <property type="molecule type" value="Genomic_DNA"/>
</dbReference>
<reference evidence="1" key="1">
    <citation type="submission" date="2022-07" db="EMBL/GenBank/DDBJ databases">
        <title>Phylogenomic reconstructions and comparative analyses of Kickxellomycotina fungi.</title>
        <authorList>
            <person name="Reynolds N.K."/>
            <person name="Stajich J.E."/>
            <person name="Barry K."/>
            <person name="Grigoriev I.V."/>
            <person name="Crous P."/>
            <person name="Smith M.E."/>
        </authorList>
    </citation>
    <scope>NUCLEOTIDE SEQUENCE</scope>
    <source>
        <strain evidence="1">Benny 63K</strain>
    </source>
</reference>
<evidence type="ECO:0000313" key="1">
    <source>
        <dbReference type="EMBL" id="KAJ1892774.1"/>
    </source>
</evidence>
<evidence type="ECO:0000313" key="2">
    <source>
        <dbReference type="Proteomes" id="UP001150581"/>
    </source>
</evidence>